<proteinExistence type="predicted"/>
<protein>
    <submittedName>
        <fullName evidence="1">Flp pilus assembly protein TadG</fullName>
    </submittedName>
</protein>
<evidence type="ECO:0000313" key="2">
    <source>
        <dbReference type="Proteomes" id="UP001259420"/>
    </source>
</evidence>
<dbReference type="EMBL" id="JAVDSD010000002">
    <property type="protein sequence ID" value="MDR6605926.1"/>
    <property type="molecule type" value="Genomic_DNA"/>
</dbReference>
<evidence type="ECO:0000313" key="1">
    <source>
        <dbReference type="EMBL" id="MDR6605926.1"/>
    </source>
</evidence>
<sequence length="371" mass="38899">MCTAIEIKSIAKRQYIQKKIAGHIQIKKNQQGAVLILAVLALPILLGVSALAVDFAYAYVVRNELQNAADATALAGTGCLYPRIECGNSTSSAHDFTTASSRANTALALNKTEHITITNASIKTGYWDVTNPSSGVHALPGASDFPAVQVTIKKDTGLNGGPVNTFIAQIFGVNTVPITATATAIISSPGTVVQGLLPIVITKCMYDNFWDSSSNPKQPKNDPATGKPYVIKIGSSYHTGPCEAGQWTSFSEDSNNVPTIRDLITQGNPAPLSIGSNTWVQPGTKTTLFTSVNDCSAAGDKSCEYVTVPVVVDISTHSFVPIVGFACLHIDLADGGSGKYIQAEMSTKCPPVNSSGIGPAYGAISPPRLVQ</sequence>
<keyword evidence="2" id="KW-1185">Reference proteome</keyword>
<reference evidence="1" key="1">
    <citation type="submission" date="2023-07" db="EMBL/GenBank/DDBJ databases">
        <title>Sorghum-associated microbial communities from plants grown in Nebraska, USA.</title>
        <authorList>
            <person name="Schachtman D."/>
        </authorList>
    </citation>
    <scope>NUCLEOTIDE SEQUENCE</scope>
    <source>
        <strain evidence="1">BE46</strain>
    </source>
</reference>
<accession>A0ACC6JI31</accession>
<organism evidence="1 2">
    <name type="scientific">Pseudomonas synxantha</name>
    <dbReference type="NCBI Taxonomy" id="47883"/>
    <lineage>
        <taxon>Bacteria</taxon>
        <taxon>Pseudomonadati</taxon>
        <taxon>Pseudomonadota</taxon>
        <taxon>Gammaproteobacteria</taxon>
        <taxon>Pseudomonadales</taxon>
        <taxon>Pseudomonadaceae</taxon>
        <taxon>Pseudomonas</taxon>
    </lineage>
</organism>
<name>A0ACC6JI31_9PSED</name>
<dbReference type="Proteomes" id="UP001259420">
    <property type="component" value="Unassembled WGS sequence"/>
</dbReference>
<gene>
    <name evidence="1" type="ORF">J2X87_000991</name>
</gene>
<comment type="caution">
    <text evidence="1">The sequence shown here is derived from an EMBL/GenBank/DDBJ whole genome shotgun (WGS) entry which is preliminary data.</text>
</comment>